<keyword evidence="2" id="KW-0560">Oxidoreductase</keyword>
<dbReference type="CDD" id="cd05233">
    <property type="entry name" value="SDR_c"/>
    <property type="match status" value="1"/>
</dbReference>
<dbReference type="PANTHER" id="PTHR44196">
    <property type="entry name" value="DEHYDROGENASE/REDUCTASE SDR FAMILY MEMBER 7B"/>
    <property type="match status" value="1"/>
</dbReference>
<evidence type="ECO:0000256" key="2">
    <source>
        <dbReference type="ARBA" id="ARBA00023002"/>
    </source>
</evidence>
<dbReference type="Pfam" id="PF00106">
    <property type="entry name" value="adh_short"/>
    <property type="match status" value="1"/>
</dbReference>
<reference evidence="4 5" key="1">
    <citation type="journal article" date="2019" name="Nat. Microbiol.">
        <title>Mediterranean grassland soil C-N compound turnover is dependent on rainfall and depth, and is mediated by genomically divergent microorganisms.</title>
        <authorList>
            <person name="Diamond S."/>
            <person name="Andeer P.F."/>
            <person name="Li Z."/>
            <person name="Crits-Christoph A."/>
            <person name="Burstein D."/>
            <person name="Anantharaman K."/>
            <person name="Lane K.R."/>
            <person name="Thomas B.C."/>
            <person name="Pan C."/>
            <person name="Northen T.R."/>
            <person name="Banfield J.F."/>
        </authorList>
    </citation>
    <scope>NUCLEOTIDE SEQUENCE [LARGE SCALE GENOMIC DNA]</scope>
    <source>
        <strain evidence="4">NP_5</strain>
    </source>
</reference>
<dbReference type="GO" id="GO:0016491">
    <property type="term" value="F:oxidoreductase activity"/>
    <property type="evidence" value="ECO:0007669"/>
    <property type="project" value="UniProtKB-KW"/>
</dbReference>
<dbReference type="PROSITE" id="PS00061">
    <property type="entry name" value="ADH_SHORT"/>
    <property type="match status" value="1"/>
</dbReference>
<dbReference type="SUPFAM" id="SSF51735">
    <property type="entry name" value="NAD(P)-binding Rossmann-fold domains"/>
    <property type="match status" value="1"/>
</dbReference>
<sequence>MEPRNRVALITGASRGLGLEIARLFARRTMPLILTARGASTLEQAAVALRGLTEVVALPGDVADAGHAERLVRLGLQRFGKIDVLVNNASSIGPSPMPALEAYPLDALGDVFRVNVIAPLRLIRLVLPQMRERGEGVIINVTSDAAVQAYPTWGGYGASKAALEHLSRVLAAELEGTGVRVYVVDPGDMNTQMHQEAEPGVDLSHLPEPEMSAPAFLRLVEHETRSSGRFEARALAAGSAWERA</sequence>
<dbReference type="Proteomes" id="UP000320393">
    <property type="component" value="Unassembled WGS sequence"/>
</dbReference>
<dbReference type="AlphaFoldDB" id="A0A537LH09"/>
<dbReference type="InterPro" id="IPR020904">
    <property type="entry name" value="Sc_DH/Rdtase_CS"/>
</dbReference>
<dbReference type="Gene3D" id="3.40.50.720">
    <property type="entry name" value="NAD(P)-binding Rossmann-like Domain"/>
    <property type="match status" value="1"/>
</dbReference>
<proteinExistence type="inferred from homology"/>
<evidence type="ECO:0000313" key="4">
    <source>
        <dbReference type="EMBL" id="TMJ07309.1"/>
    </source>
</evidence>
<dbReference type="EMBL" id="VBAM01000492">
    <property type="protein sequence ID" value="TMJ07309.1"/>
    <property type="molecule type" value="Genomic_DNA"/>
</dbReference>
<dbReference type="InterPro" id="IPR002347">
    <property type="entry name" value="SDR_fam"/>
</dbReference>
<gene>
    <name evidence="4" type="ORF">E6H02_11575</name>
</gene>
<evidence type="ECO:0000256" key="1">
    <source>
        <dbReference type="ARBA" id="ARBA00006484"/>
    </source>
</evidence>
<accession>A0A537LH09</accession>
<protein>
    <submittedName>
        <fullName evidence="4">SDR family oxidoreductase</fullName>
    </submittedName>
</protein>
<dbReference type="PANTHER" id="PTHR44196:SF1">
    <property type="entry name" value="DEHYDROGENASE_REDUCTASE SDR FAMILY MEMBER 7B"/>
    <property type="match status" value="1"/>
</dbReference>
<dbReference type="PRINTS" id="PR00080">
    <property type="entry name" value="SDRFAMILY"/>
</dbReference>
<organism evidence="4 5">
    <name type="scientific">Candidatus Segetimicrobium genomatis</name>
    <dbReference type="NCBI Taxonomy" id="2569760"/>
    <lineage>
        <taxon>Bacteria</taxon>
        <taxon>Bacillati</taxon>
        <taxon>Candidatus Sysuimicrobiota</taxon>
        <taxon>Candidatus Sysuimicrobiia</taxon>
        <taxon>Candidatus Sysuimicrobiales</taxon>
        <taxon>Candidatus Segetimicrobiaceae</taxon>
        <taxon>Candidatus Segetimicrobium</taxon>
    </lineage>
</organism>
<evidence type="ECO:0000256" key="3">
    <source>
        <dbReference type="RuleBase" id="RU000363"/>
    </source>
</evidence>
<evidence type="ECO:0000313" key="5">
    <source>
        <dbReference type="Proteomes" id="UP000320393"/>
    </source>
</evidence>
<dbReference type="InterPro" id="IPR036291">
    <property type="entry name" value="NAD(P)-bd_dom_sf"/>
</dbReference>
<dbReference type="GO" id="GO:0016020">
    <property type="term" value="C:membrane"/>
    <property type="evidence" value="ECO:0007669"/>
    <property type="project" value="TreeGrafter"/>
</dbReference>
<name>A0A537LH09_9BACT</name>
<comment type="caution">
    <text evidence="4">The sequence shown here is derived from an EMBL/GenBank/DDBJ whole genome shotgun (WGS) entry which is preliminary data.</text>
</comment>
<dbReference type="PRINTS" id="PR00081">
    <property type="entry name" value="GDHRDH"/>
</dbReference>
<comment type="similarity">
    <text evidence="1 3">Belongs to the short-chain dehydrogenases/reductases (SDR) family.</text>
</comment>